<dbReference type="InterPro" id="IPR036514">
    <property type="entry name" value="SGNH_hydro_sf"/>
</dbReference>
<dbReference type="PROSITE" id="PS51257">
    <property type="entry name" value="PROKAR_LIPOPROTEIN"/>
    <property type="match status" value="1"/>
</dbReference>
<dbReference type="GO" id="GO:0004806">
    <property type="term" value="F:triacylglycerol lipase activity"/>
    <property type="evidence" value="ECO:0007669"/>
    <property type="project" value="TreeGrafter"/>
</dbReference>
<accession>A0AAU2GRV6</accession>
<feature type="region of interest" description="Disordered" evidence="3">
    <location>
        <begin position="1"/>
        <end position="20"/>
    </location>
</feature>
<feature type="active site" description="Nucleophile" evidence="1">
    <location>
        <position position="1018"/>
    </location>
</feature>
<dbReference type="PANTHER" id="PTHR37981:SF1">
    <property type="entry name" value="SGNH HYDROLASE-TYPE ESTERASE DOMAIN-CONTAINING PROTEIN"/>
    <property type="match status" value="1"/>
</dbReference>
<feature type="disulfide bond" evidence="2">
    <location>
        <begin position="1204"/>
        <end position="1258"/>
    </location>
</feature>
<dbReference type="SUPFAM" id="SSF53955">
    <property type="entry name" value="Lysozyme-like"/>
    <property type="match status" value="1"/>
</dbReference>
<dbReference type="InterPro" id="IPR023346">
    <property type="entry name" value="Lysozyme-like_dom_sf"/>
</dbReference>
<gene>
    <name evidence="6" type="ORF">OHV25_02770</name>
</gene>
<dbReference type="Pfam" id="PF25275">
    <property type="entry name" value="Golvesin_C"/>
    <property type="match status" value="1"/>
</dbReference>
<dbReference type="SUPFAM" id="SSF63829">
    <property type="entry name" value="Calcium-dependent phosphotriesterase"/>
    <property type="match status" value="1"/>
</dbReference>
<reference evidence="6" key="1">
    <citation type="submission" date="2022-10" db="EMBL/GenBank/DDBJ databases">
        <title>The complete genomes of actinobacterial strains from the NBC collection.</title>
        <authorList>
            <person name="Joergensen T.S."/>
            <person name="Alvarez Arevalo M."/>
            <person name="Sterndorff E.B."/>
            <person name="Faurdal D."/>
            <person name="Vuksanovic O."/>
            <person name="Mourched A.-S."/>
            <person name="Charusanti P."/>
            <person name="Shaw S."/>
            <person name="Blin K."/>
            <person name="Weber T."/>
        </authorList>
    </citation>
    <scope>NUCLEOTIDE SEQUENCE</scope>
    <source>
        <strain evidence="6">NBC_00060</strain>
    </source>
</reference>
<dbReference type="EMBL" id="CP108253">
    <property type="protein sequence ID" value="WTU38562.1"/>
    <property type="molecule type" value="Genomic_DNA"/>
</dbReference>
<evidence type="ECO:0000256" key="4">
    <source>
        <dbReference type="SAM" id="SignalP"/>
    </source>
</evidence>
<dbReference type="InterPro" id="IPR037460">
    <property type="entry name" value="SEST-like"/>
</dbReference>
<dbReference type="GO" id="GO:0019433">
    <property type="term" value="P:triglyceride catabolic process"/>
    <property type="evidence" value="ECO:0007669"/>
    <property type="project" value="TreeGrafter"/>
</dbReference>
<evidence type="ECO:0000259" key="5">
    <source>
        <dbReference type="Pfam" id="PF25275"/>
    </source>
</evidence>
<keyword evidence="2" id="KW-1015">Disulfide bond</keyword>
<feature type="disulfide bond" evidence="2">
    <location>
        <begin position="1044"/>
        <end position="1082"/>
    </location>
</feature>
<evidence type="ECO:0000313" key="6">
    <source>
        <dbReference type="EMBL" id="WTU38562.1"/>
    </source>
</evidence>
<proteinExistence type="predicted"/>
<feature type="region of interest" description="Disordered" evidence="3">
    <location>
        <begin position="402"/>
        <end position="450"/>
    </location>
</feature>
<keyword evidence="4" id="KW-0732">Signal</keyword>
<feature type="active site" evidence="1">
    <location>
        <position position="1278"/>
    </location>
</feature>
<evidence type="ECO:0000256" key="3">
    <source>
        <dbReference type="SAM" id="MobiDB-lite"/>
    </source>
</evidence>
<dbReference type="CDD" id="cd01823">
    <property type="entry name" value="SEST_like"/>
    <property type="match status" value="1"/>
</dbReference>
<evidence type="ECO:0000256" key="1">
    <source>
        <dbReference type="PIRSR" id="PIRSR637460-1"/>
    </source>
</evidence>
<feature type="compositionally biased region" description="Low complexity" evidence="3">
    <location>
        <begin position="406"/>
        <end position="418"/>
    </location>
</feature>
<feature type="disulfide bond" evidence="2">
    <location>
        <begin position="1144"/>
        <end position="1151"/>
    </location>
</feature>
<dbReference type="Gene3D" id="3.40.50.1110">
    <property type="entry name" value="SGNH hydrolase"/>
    <property type="match status" value="1"/>
</dbReference>
<dbReference type="PANTHER" id="PTHR37981">
    <property type="entry name" value="LIPASE 2"/>
    <property type="match status" value="1"/>
</dbReference>
<name>A0AAU2GRV6_9ACTN</name>
<dbReference type="InterPro" id="IPR033803">
    <property type="entry name" value="CBD-like_Golvesin-Xly"/>
</dbReference>
<protein>
    <submittedName>
        <fullName evidence="6">SGNH/GDSL hydrolase family protein</fullName>
    </submittedName>
</protein>
<sequence>MRIRSTPPRRNRVRRSPMRERRTAVAIAVLTACATLAAGGWNATAAPAARPVSPPPAKDTSANGPAYRAWTTLGDAEGFHLLVTDPRHQGSWRTAATLSEPGFETDRWIGNACVTAFGRRAVVAYAPRTFTNKPDLMSRGAFTAVVELTTGKITKLPVQASLAYFSPGCGTGETALLSQFSDERMAGNATRLVAVDTTSGRTEAPLKLAGQVTSAVPYDGDAVAADGNRLVRISLHGSDRGRRTPVALTSSVPFQLRVDRDGGIVYLDRPTTTARAAVASGAVMRISAEGVRNAAALRAARESVRPQELATGALTAMDLTATPDGTVVVTGKTSAGRDRLPDAVRRPSGVLKGATVSLDGRAVVTSVGWADQPGAPTLTGPQPSPGAHAARIGLHDLVSGADSTMEAAPGAAPAEAAGTTRSPALSAPRGGASRRGLAADPHNPVEEERTCAVPRGDPKLQAFQPTPRQVEWAVDQAISNNLNKHVSRPAGWKGLSIGAYRPQDLFPRLALDGGGQIPAQVMLGITAQESNMWQATRFAVPGVTANPLIGNYYGTSYNSDGQVPDPWGIDWSKSDCGYGITQVTDGMRKADTSLNDLQQRAVAVDYTANIAAGVNILAEKWNQTRKAGLTVAGGNPSYLESWFLALWAYNSGFYPQSSAPQNHGKWGVGFTNNPANPLWKANRTPFLENEDGLDDYSHAAHPQDWPYQEKVLGWAARPISALFKPGDMQPGYRAAWWSTSVDRTAMKPPEDLFCDSSNECDPSKIGPNDANKPGQGTCTREDLYCWWNAPISTSKWKNCNLNVCGNAVHRFNDTYPEQADANSYPPRCGTGLPAGALVVDDIPNGMRPAGSDNRGCGTVLSDGTFQFDFAASGDQYPGKIDTHQIGAGSANHFWFTHTRQGTDGARLATTGTWRLGQVLNGWTRVFVHVPDHGAHTQQAKYEIDTGTGEFTRTRYINQKIKANTWVSLGVYEVHGIPRVRLGSQTADGTGSEDVAWDAAAFQPLPGKPQHIVAVLGDSYTSGEGAGDYLPESNADHGEKGWNACRRSKNAWSRKLQLPGTSASLGTLADTWNPQAELGFVACSGAMTQNVGDRPFLPDRQSFGEGQFHEINQVNSGVLSQDTTLVMLTLGGNDDNGFADAMLDCSGIGKNCNDDDGFLPKYKGIIDNSMIPNLETVLTDIKSRAGNAQIVLMGYPELLSRTEKCAGSFYYMMPEVKALAELVNYADAKQRALTDRLRAGGTHIAYADPVQSFVGHSGCDDPEWINKVVIGPNGDGDFHQGDPVTKAGKQCTTDWLPEACISRESFHPKSAGTTGYAAVMRTALDATGYRGG</sequence>
<feature type="domain" description="Golvesin/Xly CBD-like" evidence="5">
    <location>
        <begin position="907"/>
        <end position="974"/>
    </location>
</feature>
<keyword evidence="6" id="KW-0378">Hydrolase</keyword>
<feature type="compositionally biased region" description="Basic residues" evidence="3">
    <location>
        <begin position="1"/>
        <end position="16"/>
    </location>
</feature>
<organism evidence="6">
    <name type="scientific">Streptomyces sp. NBC_00060</name>
    <dbReference type="NCBI Taxonomy" id="2975636"/>
    <lineage>
        <taxon>Bacteria</taxon>
        <taxon>Bacillati</taxon>
        <taxon>Actinomycetota</taxon>
        <taxon>Actinomycetes</taxon>
        <taxon>Kitasatosporales</taxon>
        <taxon>Streptomycetaceae</taxon>
        <taxon>Streptomyces</taxon>
    </lineage>
</organism>
<dbReference type="SUPFAM" id="SSF52266">
    <property type="entry name" value="SGNH hydrolase"/>
    <property type="match status" value="1"/>
</dbReference>
<feature type="signal peptide" evidence="4">
    <location>
        <begin position="1"/>
        <end position="37"/>
    </location>
</feature>
<feature type="chain" id="PRO_5043782305" evidence="4">
    <location>
        <begin position="38"/>
        <end position="1331"/>
    </location>
</feature>
<evidence type="ECO:0000256" key="2">
    <source>
        <dbReference type="PIRSR" id="PIRSR637460-2"/>
    </source>
</evidence>